<evidence type="ECO:0000256" key="9">
    <source>
        <dbReference type="HAMAP-Rule" id="MF_00344"/>
    </source>
</evidence>
<feature type="binding site" evidence="10">
    <location>
        <begin position="222"/>
        <end position="228"/>
    </location>
    <ligand>
        <name>ATP</name>
        <dbReference type="ChEBI" id="CHEBI:30616"/>
    </ligand>
</feature>
<dbReference type="InterPro" id="IPR001674">
    <property type="entry name" value="GMP_synth_C"/>
</dbReference>
<dbReference type="SUPFAM" id="SSF52402">
    <property type="entry name" value="Adenine nucleotide alpha hydrolases-like"/>
    <property type="match status" value="1"/>
</dbReference>
<dbReference type="PANTHER" id="PTHR11922:SF2">
    <property type="entry name" value="GMP SYNTHASE [GLUTAMINE-HYDROLYZING]"/>
    <property type="match status" value="1"/>
</dbReference>
<reference evidence="13" key="1">
    <citation type="journal article" date="2019" name="Int. J. Syst. Evol. Microbiol.">
        <title>The Global Catalogue of Microorganisms (GCM) 10K type strain sequencing project: providing services to taxonomists for standard genome sequencing and annotation.</title>
        <authorList>
            <consortium name="The Broad Institute Genomics Platform"/>
            <consortium name="The Broad Institute Genome Sequencing Center for Infectious Disease"/>
            <person name="Wu L."/>
            <person name="Ma J."/>
        </authorList>
    </citation>
    <scope>NUCLEOTIDE SEQUENCE [LARGE SCALE GENOMIC DNA]</scope>
    <source>
        <strain evidence="13">CCUG 62215</strain>
    </source>
</reference>
<dbReference type="PANTHER" id="PTHR11922">
    <property type="entry name" value="GMP SYNTHASE-RELATED"/>
    <property type="match status" value="1"/>
</dbReference>
<dbReference type="Pfam" id="PF00117">
    <property type="entry name" value="GATase"/>
    <property type="match status" value="1"/>
</dbReference>
<evidence type="ECO:0000256" key="10">
    <source>
        <dbReference type="PROSITE-ProRule" id="PRU00886"/>
    </source>
</evidence>
<dbReference type="InterPro" id="IPR025777">
    <property type="entry name" value="GMPS_ATP_PPase_dom"/>
</dbReference>
<dbReference type="SUPFAM" id="SSF52317">
    <property type="entry name" value="Class I glutamine amidotransferase-like"/>
    <property type="match status" value="1"/>
</dbReference>
<evidence type="ECO:0000313" key="13">
    <source>
        <dbReference type="Proteomes" id="UP001597013"/>
    </source>
</evidence>
<evidence type="ECO:0000256" key="3">
    <source>
        <dbReference type="ARBA" id="ARBA00022598"/>
    </source>
</evidence>
<dbReference type="NCBIfam" id="NF000848">
    <property type="entry name" value="PRK00074.1"/>
    <property type="match status" value="1"/>
</dbReference>
<evidence type="ECO:0000256" key="1">
    <source>
        <dbReference type="ARBA" id="ARBA00002332"/>
    </source>
</evidence>
<dbReference type="InterPro" id="IPR017926">
    <property type="entry name" value="GATASE"/>
</dbReference>
<dbReference type="SUPFAM" id="SSF54810">
    <property type="entry name" value="GMP synthetase C-terminal dimerisation domain"/>
    <property type="match status" value="1"/>
</dbReference>
<gene>
    <name evidence="9 12" type="primary">guaA</name>
    <name evidence="12" type="ORF">ACFQ1Q_12600</name>
</gene>
<dbReference type="PROSITE" id="PS51553">
    <property type="entry name" value="GMPS_ATP_PPASE"/>
    <property type="match status" value="1"/>
</dbReference>
<evidence type="ECO:0000259" key="11">
    <source>
        <dbReference type="PROSITE" id="PS51553"/>
    </source>
</evidence>
<dbReference type="Gene3D" id="3.40.50.880">
    <property type="match status" value="1"/>
</dbReference>
<dbReference type="CDD" id="cd01997">
    <property type="entry name" value="GMP_synthase_C"/>
    <property type="match status" value="1"/>
</dbReference>
<keyword evidence="4 9" id="KW-0547">Nucleotide-binding</keyword>
<dbReference type="EC" id="6.3.5.2" evidence="9"/>
<evidence type="ECO:0000256" key="2">
    <source>
        <dbReference type="ARBA" id="ARBA00005153"/>
    </source>
</evidence>
<dbReference type="InterPro" id="IPR022955">
    <property type="entry name" value="GMP_synthase"/>
</dbReference>
<dbReference type="HAMAP" id="MF_00344">
    <property type="entry name" value="GMP_synthase"/>
    <property type="match status" value="1"/>
</dbReference>
<feature type="active site" evidence="9">
    <location>
        <position position="170"/>
    </location>
</feature>
<evidence type="ECO:0000256" key="6">
    <source>
        <dbReference type="ARBA" id="ARBA00022755"/>
    </source>
</evidence>
<evidence type="ECO:0000256" key="4">
    <source>
        <dbReference type="ARBA" id="ARBA00022741"/>
    </source>
</evidence>
<dbReference type="CDD" id="cd01742">
    <property type="entry name" value="GATase1_GMP_Synthase"/>
    <property type="match status" value="1"/>
</dbReference>
<protein>
    <recommendedName>
        <fullName evidence="9">GMP synthase [glutamine-hydrolyzing]</fullName>
        <ecNumber evidence="9">6.3.5.2</ecNumber>
    </recommendedName>
    <alternativeName>
        <fullName evidence="9">GMP synthetase</fullName>
    </alternativeName>
    <alternativeName>
        <fullName evidence="9">Glutamine amidotransferase</fullName>
    </alternativeName>
</protein>
<dbReference type="Gene3D" id="3.30.300.10">
    <property type="match status" value="1"/>
</dbReference>
<comment type="function">
    <text evidence="1 9">Catalyzes the synthesis of GMP from XMP.</text>
</comment>
<evidence type="ECO:0000256" key="5">
    <source>
        <dbReference type="ARBA" id="ARBA00022749"/>
    </source>
</evidence>
<comment type="pathway">
    <text evidence="2 9">Purine metabolism; GMP biosynthesis; GMP from XMP (L-Gln route): step 1/1.</text>
</comment>
<dbReference type="Gene3D" id="3.40.50.620">
    <property type="entry name" value="HUPs"/>
    <property type="match status" value="1"/>
</dbReference>
<dbReference type="InterPro" id="IPR029062">
    <property type="entry name" value="Class_I_gatase-like"/>
</dbReference>
<dbReference type="NCBIfam" id="TIGR00884">
    <property type="entry name" value="guaA_Cterm"/>
    <property type="match status" value="1"/>
</dbReference>
<evidence type="ECO:0000313" key="12">
    <source>
        <dbReference type="EMBL" id="MFD1064089.1"/>
    </source>
</evidence>
<evidence type="ECO:0000256" key="8">
    <source>
        <dbReference type="ARBA" id="ARBA00022962"/>
    </source>
</evidence>
<dbReference type="GO" id="GO:0003922">
    <property type="term" value="F:GMP synthase (glutamine-hydrolyzing) activity"/>
    <property type="evidence" value="ECO:0007669"/>
    <property type="project" value="UniProtKB-EC"/>
</dbReference>
<keyword evidence="3 9" id="KW-0436">Ligase</keyword>
<dbReference type="InterPro" id="IPR004739">
    <property type="entry name" value="GMP_synth_GATase"/>
</dbReference>
<sequence>MQHNKVLILDFGSQYTQLIARRVRELNIYCEIHPYNKIPSDADSFKAVVLSGSPNSVRGEAVLHPKLDDIRGKKPMLAVCYGAQYLAHFSGGEVAESNTREYGRANLNFIAEGEDFFKNISEGSQVWMSHSDTIKKLPTGGKLLASTADVENAAYKIEGEPTYAIQFHPEVYHSTDGRQLLENFLVDIADCEQDWTPNAFVEETVEDLKVKLGNDKVVLGLSGGVDSSVAAMLLHKAIGKNLYCIFVNNGLLRKNEFTDVLKQYEGMGLNVKGVDASARFLDALAGKSDPEEKRKTIGRVFIEVFDDEANEIKDVKWLAQGTIYPDVIESVSATGGPSATIKSHHNVGGLPDFMKLKVVEPLKALFKDEVRRVGASMDMDAQLLGRHPFPGPGLAIRILGDLTREKVRILQEVDAVFIDNLRSWGLYDKVWQAGAILLPVNSVGVMGDERTYEKCVALRAVESTDGMTADWVNLPYEFLQKTSNEIINKVKGVNRVVYDISSKPPATIEWE</sequence>
<keyword evidence="13" id="KW-1185">Reference proteome</keyword>
<dbReference type="Pfam" id="PF00958">
    <property type="entry name" value="GMP_synt_C"/>
    <property type="match status" value="1"/>
</dbReference>
<feature type="active site" evidence="9">
    <location>
        <position position="168"/>
    </location>
</feature>
<name>A0ABW3N8V9_9FLAO</name>
<comment type="subunit">
    <text evidence="9">Homodimer.</text>
</comment>
<dbReference type="PROSITE" id="PS51273">
    <property type="entry name" value="GATASE_TYPE_1"/>
    <property type="match status" value="1"/>
</dbReference>
<dbReference type="InterPro" id="IPR014729">
    <property type="entry name" value="Rossmann-like_a/b/a_fold"/>
</dbReference>
<feature type="domain" description="GMPS ATP-PPase" evidence="11">
    <location>
        <begin position="195"/>
        <end position="386"/>
    </location>
</feature>
<comment type="caution">
    <text evidence="12">The sequence shown here is derived from an EMBL/GenBank/DDBJ whole genome shotgun (WGS) entry which is preliminary data.</text>
</comment>
<evidence type="ECO:0000256" key="7">
    <source>
        <dbReference type="ARBA" id="ARBA00022840"/>
    </source>
</evidence>
<comment type="catalytic activity">
    <reaction evidence="9">
        <text>XMP + L-glutamine + ATP + H2O = GMP + L-glutamate + AMP + diphosphate + 2 H(+)</text>
        <dbReference type="Rhea" id="RHEA:11680"/>
        <dbReference type="ChEBI" id="CHEBI:15377"/>
        <dbReference type="ChEBI" id="CHEBI:15378"/>
        <dbReference type="ChEBI" id="CHEBI:29985"/>
        <dbReference type="ChEBI" id="CHEBI:30616"/>
        <dbReference type="ChEBI" id="CHEBI:33019"/>
        <dbReference type="ChEBI" id="CHEBI:57464"/>
        <dbReference type="ChEBI" id="CHEBI:58115"/>
        <dbReference type="ChEBI" id="CHEBI:58359"/>
        <dbReference type="ChEBI" id="CHEBI:456215"/>
        <dbReference type="EC" id="6.3.5.2"/>
    </reaction>
</comment>
<dbReference type="Pfam" id="PF02540">
    <property type="entry name" value="NAD_synthase"/>
    <property type="match status" value="1"/>
</dbReference>
<dbReference type="NCBIfam" id="TIGR00888">
    <property type="entry name" value="guaA_Nterm"/>
    <property type="match status" value="1"/>
</dbReference>
<feature type="active site" description="Nucleophile" evidence="9">
    <location>
        <position position="80"/>
    </location>
</feature>
<accession>A0ABW3N8V9</accession>
<dbReference type="Proteomes" id="UP001597013">
    <property type="component" value="Unassembled WGS sequence"/>
</dbReference>
<keyword evidence="8 9" id="KW-0315">Glutamine amidotransferase</keyword>
<keyword evidence="7 9" id="KW-0067">ATP-binding</keyword>
<keyword evidence="5 9" id="KW-0332">GMP biosynthesis</keyword>
<organism evidence="12 13">
    <name type="scientific">Winogradskyella litorisediminis</name>
    <dbReference type="NCBI Taxonomy" id="1156618"/>
    <lineage>
        <taxon>Bacteria</taxon>
        <taxon>Pseudomonadati</taxon>
        <taxon>Bacteroidota</taxon>
        <taxon>Flavobacteriia</taxon>
        <taxon>Flavobacteriales</taxon>
        <taxon>Flavobacteriaceae</taxon>
        <taxon>Winogradskyella</taxon>
    </lineage>
</organism>
<dbReference type="EMBL" id="JBHTJL010000016">
    <property type="protein sequence ID" value="MFD1064089.1"/>
    <property type="molecule type" value="Genomic_DNA"/>
</dbReference>
<dbReference type="RefSeq" id="WP_386132084.1">
    <property type="nucleotide sequence ID" value="NZ_JBHTJL010000016.1"/>
</dbReference>
<proteinExistence type="inferred from homology"/>
<dbReference type="InterPro" id="IPR022310">
    <property type="entry name" value="NAD/GMP_synthase"/>
</dbReference>
<keyword evidence="6 9" id="KW-0658">Purine biosynthesis</keyword>